<dbReference type="PANTHER" id="PTHR46682">
    <property type="entry name" value="ADHESION G-PROTEIN COUPLED RECEPTOR V1"/>
    <property type="match status" value="1"/>
</dbReference>
<evidence type="ECO:0000313" key="3">
    <source>
        <dbReference type="EMBL" id="CAI8035042.1"/>
    </source>
</evidence>
<dbReference type="GO" id="GO:0071277">
    <property type="term" value="P:cellular response to calcium ion"/>
    <property type="evidence" value="ECO:0007669"/>
    <property type="project" value="TreeGrafter"/>
</dbReference>
<dbReference type="EMBL" id="CASHTH010002768">
    <property type="protein sequence ID" value="CAI8035042.1"/>
    <property type="molecule type" value="Genomic_DNA"/>
</dbReference>
<keyword evidence="2" id="KW-0677">Repeat</keyword>
<keyword evidence="4" id="KW-1185">Reference proteome</keyword>
<name>A0AA35STG9_GEOBA</name>
<dbReference type="PROSITE" id="PS50912">
    <property type="entry name" value="EAR"/>
    <property type="match status" value="2"/>
</dbReference>
<sequence length="336" mass="38361">MVIENAHHINGGLVIYEIFDSESLSQIQTLGNSSTSSFKVFENDGKVQMLVGNYYEPGRIAPPDVSSKLYTWNENTSRFYMTGEVNVYGVRDVDHIKLANNDSFLALSVHDDTRTYDLPTFIYRYMSSEGRFYCYRQLRTTAARRVNFFTFNSTLYLFVAERVNTDNSHNTNSSVYRWNSTDFMLLQEIETIGAFDLLPFSIGDCFFVVAVNNRHNHSYNVQSKVYLMIDGVFKFFASLDTRGATKTDFFRIGLESFLVFSNSHDDGSVITNSVVYRFEGGTFVIHQEILTQNAMYVHFFTLENGSPALAFANKAGKPALYKWKSLSYICPEGNCQ</sequence>
<dbReference type="GO" id="GO:0005737">
    <property type="term" value="C:cytoplasm"/>
    <property type="evidence" value="ECO:0007669"/>
    <property type="project" value="TreeGrafter"/>
</dbReference>
<accession>A0AA35STG9</accession>
<protein>
    <submittedName>
        <fullName evidence="3">Thrombospondin-type laminin G domain and EAR repeat-containing protein</fullName>
    </submittedName>
</protein>
<dbReference type="GO" id="GO:0004930">
    <property type="term" value="F:G protein-coupled receptor activity"/>
    <property type="evidence" value="ECO:0007669"/>
    <property type="project" value="InterPro"/>
</dbReference>
<keyword evidence="1" id="KW-0732">Signal</keyword>
<evidence type="ECO:0000256" key="2">
    <source>
        <dbReference type="ARBA" id="ARBA00022737"/>
    </source>
</evidence>
<reference evidence="3" key="1">
    <citation type="submission" date="2023-03" db="EMBL/GenBank/DDBJ databases">
        <authorList>
            <person name="Steffen K."/>
            <person name="Cardenas P."/>
        </authorList>
    </citation>
    <scope>NUCLEOTIDE SEQUENCE</scope>
</reference>
<dbReference type="GO" id="GO:0016020">
    <property type="term" value="C:membrane"/>
    <property type="evidence" value="ECO:0007669"/>
    <property type="project" value="InterPro"/>
</dbReference>
<comment type="caution">
    <text evidence="3">The sequence shown here is derived from an EMBL/GenBank/DDBJ whole genome shotgun (WGS) entry which is preliminary data.</text>
</comment>
<evidence type="ECO:0000313" key="4">
    <source>
        <dbReference type="Proteomes" id="UP001174909"/>
    </source>
</evidence>
<dbReference type="Pfam" id="PF03736">
    <property type="entry name" value="EPTP"/>
    <property type="match status" value="2"/>
</dbReference>
<dbReference type="GO" id="GO:0001965">
    <property type="term" value="F:G-protein alpha-subunit binding"/>
    <property type="evidence" value="ECO:0007669"/>
    <property type="project" value="TreeGrafter"/>
</dbReference>
<gene>
    <name evidence="3" type="ORF">GBAR_LOCUS19672</name>
</gene>
<dbReference type="GO" id="GO:0010855">
    <property type="term" value="F:adenylate cyclase inhibitor activity"/>
    <property type="evidence" value="ECO:0007669"/>
    <property type="project" value="TreeGrafter"/>
</dbReference>
<evidence type="ECO:0000256" key="1">
    <source>
        <dbReference type="ARBA" id="ARBA00022729"/>
    </source>
</evidence>
<dbReference type="PANTHER" id="PTHR46682:SF1">
    <property type="entry name" value="ADHESION G-PROTEIN COUPLED RECEPTOR V1"/>
    <property type="match status" value="1"/>
</dbReference>
<dbReference type="Proteomes" id="UP001174909">
    <property type="component" value="Unassembled WGS sequence"/>
</dbReference>
<dbReference type="AlphaFoldDB" id="A0AA35STG9"/>
<dbReference type="InterPro" id="IPR005492">
    <property type="entry name" value="EPTP"/>
</dbReference>
<dbReference type="InterPro" id="IPR026919">
    <property type="entry name" value="ADGRV1"/>
</dbReference>
<proteinExistence type="predicted"/>
<dbReference type="InterPro" id="IPR009039">
    <property type="entry name" value="EAR"/>
</dbReference>
<organism evidence="3 4">
    <name type="scientific">Geodia barretti</name>
    <name type="common">Barrett's horny sponge</name>
    <dbReference type="NCBI Taxonomy" id="519541"/>
    <lineage>
        <taxon>Eukaryota</taxon>
        <taxon>Metazoa</taxon>
        <taxon>Porifera</taxon>
        <taxon>Demospongiae</taxon>
        <taxon>Heteroscleromorpha</taxon>
        <taxon>Tetractinellida</taxon>
        <taxon>Astrophorina</taxon>
        <taxon>Geodiidae</taxon>
        <taxon>Geodia</taxon>
    </lineage>
</organism>